<dbReference type="GO" id="GO:0008234">
    <property type="term" value="F:cysteine-type peptidase activity"/>
    <property type="evidence" value="ECO:0007669"/>
    <property type="project" value="UniProtKB-KW"/>
</dbReference>
<evidence type="ECO:0000256" key="4">
    <source>
        <dbReference type="ARBA" id="ARBA00022807"/>
    </source>
</evidence>
<evidence type="ECO:0000313" key="6">
    <source>
        <dbReference type="EMBL" id="PZA16325.1"/>
    </source>
</evidence>
<dbReference type="PANTHER" id="PTHR47053">
    <property type="entry name" value="MUREIN DD-ENDOPEPTIDASE MEPH-RELATED"/>
    <property type="match status" value="1"/>
</dbReference>
<organism evidence="6 7">
    <name type="scientific">Parazoarcus communis SWub3 = DSM 12120</name>
    <dbReference type="NCBI Taxonomy" id="1121029"/>
    <lineage>
        <taxon>Bacteria</taxon>
        <taxon>Pseudomonadati</taxon>
        <taxon>Pseudomonadota</taxon>
        <taxon>Betaproteobacteria</taxon>
        <taxon>Rhodocyclales</taxon>
        <taxon>Zoogloeaceae</taxon>
        <taxon>Parazoarcus</taxon>
    </lineage>
</organism>
<keyword evidence="2" id="KW-0645">Protease</keyword>
<dbReference type="SUPFAM" id="SSF54001">
    <property type="entry name" value="Cysteine proteinases"/>
    <property type="match status" value="1"/>
</dbReference>
<comment type="caution">
    <text evidence="6">The sequence shown here is derived from an EMBL/GenBank/DDBJ whole genome shotgun (WGS) entry which is preliminary data.</text>
</comment>
<dbReference type="RefSeq" id="WP_110524728.1">
    <property type="nucleotide sequence ID" value="NZ_QKOE01000007.1"/>
</dbReference>
<gene>
    <name evidence="6" type="ORF">DNK49_11685</name>
</gene>
<keyword evidence="4" id="KW-0788">Thiol protease</keyword>
<feature type="domain" description="NlpC/P60" evidence="5">
    <location>
        <begin position="69"/>
        <end position="193"/>
    </location>
</feature>
<evidence type="ECO:0000256" key="2">
    <source>
        <dbReference type="ARBA" id="ARBA00022670"/>
    </source>
</evidence>
<sequence length="196" mass="21243">MTPILPPSAATPCNPGRSILPLSWPATLSLTAALLLSAACSTSPPPRPPVAQPTPPTTVKSDFFTLAHEAQSQELVLFAIGLLDTGYQFGGRNPEAGLDCSGMVSYIVEQISGKRLPHNAAQIAEQTRPITRKDLQPGDLVFFNTLKRRHSHMGIYIGDGRFIHAPSSRGSVRIERLDNTYFAPRIDGMRTLLASR</sequence>
<accession>A0A323UV46</accession>
<dbReference type="GO" id="GO:0006508">
    <property type="term" value="P:proteolysis"/>
    <property type="evidence" value="ECO:0007669"/>
    <property type="project" value="UniProtKB-KW"/>
</dbReference>
<dbReference type="InterPro" id="IPR000064">
    <property type="entry name" value="NLP_P60_dom"/>
</dbReference>
<dbReference type="EMBL" id="QKOE01000007">
    <property type="protein sequence ID" value="PZA16325.1"/>
    <property type="molecule type" value="Genomic_DNA"/>
</dbReference>
<dbReference type="Gene3D" id="3.90.1720.10">
    <property type="entry name" value="endopeptidase domain like (from Nostoc punctiforme)"/>
    <property type="match status" value="1"/>
</dbReference>
<dbReference type="InterPro" id="IPR038765">
    <property type="entry name" value="Papain-like_cys_pep_sf"/>
</dbReference>
<dbReference type="AlphaFoldDB" id="A0A323UV46"/>
<dbReference type="OrthoDB" id="9807055at2"/>
<proteinExistence type="inferred from homology"/>
<keyword evidence="3" id="KW-0378">Hydrolase</keyword>
<keyword evidence="7" id="KW-1185">Reference proteome</keyword>
<protein>
    <recommendedName>
        <fullName evidence="5">NlpC/P60 domain-containing protein</fullName>
    </recommendedName>
</protein>
<dbReference type="PANTHER" id="PTHR47053:SF1">
    <property type="entry name" value="MUREIN DD-ENDOPEPTIDASE MEPH-RELATED"/>
    <property type="match status" value="1"/>
</dbReference>
<dbReference type="Proteomes" id="UP000248259">
    <property type="component" value="Unassembled WGS sequence"/>
</dbReference>
<comment type="similarity">
    <text evidence="1">Belongs to the peptidase C40 family.</text>
</comment>
<evidence type="ECO:0000313" key="7">
    <source>
        <dbReference type="Proteomes" id="UP000248259"/>
    </source>
</evidence>
<evidence type="ECO:0000256" key="1">
    <source>
        <dbReference type="ARBA" id="ARBA00007074"/>
    </source>
</evidence>
<dbReference type="PROSITE" id="PS51935">
    <property type="entry name" value="NLPC_P60"/>
    <property type="match status" value="1"/>
</dbReference>
<reference evidence="6 7" key="1">
    <citation type="submission" date="2018-06" db="EMBL/GenBank/DDBJ databases">
        <title>Azoarcus communis strain SWub3 genome.</title>
        <authorList>
            <person name="Zorraquino Salvo V."/>
            <person name="Toubiana D."/>
            <person name="Blumwald E."/>
        </authorList>
    </citation>
    <scope>NUCLEOTIDE SEQUENCE [LARGE SCALE GENOMIC DNA]</scope>
    <source>
        <strain evidence="6 7">SWub3</strain>
    </source>
</reference>
<evidence type="ECO:0000256" key="3">
    <source>
        <dbReference type="ARBA" id="ARBA00022801"/>
    </source>
</evidence>
<dbReference type="Pfam" id="PF00877">
    <property type="entry name" value="NLPC_P60"/>
    <property type="match status" value="1"/>
</dbReference>
<name>A0A323UV46_9RHOO</name>
<dbReference type="InterPro" id="IPR051202">
    <property type="entry name" value="Peptidase_C40"/>
</dbReference>
<evidence type="ECO:0000259" key="5">
    <source>
        <dbReference type="PROSITE" id="PS51935"/>
    </source>
</evidence>